<organism evidence="2 3">
    <name type="scientific">Streptomyces wuyuanensis</name>
    <dbReference type="NCBI Taxonomy" id="1196353"/>
    <lineage>
        <taxon>Bacteria</taxon>
        <taxon>Bacillati</taxon>
        <taxon>Actinomycetota</taxon>
        <taxon>Actinomycetes</taxon>
        <taxon>Kitasatosporales</taxon>
        <taxon>Streptomycetaceae</taxon>
        <taxon>Streptomyces</taxon>
    </lineage>
</organism>
<dbReference type="EMBL" id="FNHI01000024">
    <property type="protein sequence ID" value="SDN31754.1"/>
    <property type="molecule type" value="Genomic_DNA"/>
</dbReference>
<feature type="region of interest" description="Disordered" evidence="1">
    <location>
        <begin position="1"/>
        <end position="38"/>
    </location>
</feature>
<gene>
    <name evidence="2" type="ORF">SAMN05444921_12420</name>
</gene>
<protein>
    <submittedName>
        <fullName evidence="2">Uncharacterized protein</fullName>
    </submittedName>
</protein>
<accession>A0A1H0AEK2</accession>
<evidence type="ECO:0000313" key="2">
    <source>
        <dbReference type="EMBL" id="SDN31754.1"/>
    </source>
</evidence>
<proteinExistence type="predicted"/>
<evidence type="ECO:0000313" key="3">
    <source>
        <dbReference type="Proteomes" id="UP000199063"/>
    </source>
</evidence>
<name>A0A1H0AEK2_9ACTN</name>
<evidence type="ECO:0000256" key="1">
    <source>
        <dbReference type="SAM" id="MobiDB-lite"/>
    </source>
</evidence>
<dbReference type="AlphaFoldDB" id="A0A1H0AEK2"/>
<keyword evidence="3" id="KW-1185">Reference proteome</keyword>
<dbReference type="STRING" id="1196353.SAMN05444921_12420"/>
<reference evidence="3" key="1">
    <citation type="submission" date="2016-10" db="EMBL/GenBank/DDBJ databases">
        <authorList>
            <person name="Varghese N."/>
            <person name="Submissions S."/>
        </authorList>
    </citation>
    <scope>NUCLEOTIDE SEQUENCE [LARGE SCALE GENOMIC DNA]</scope>
    <source>
        <strain evidence="3">CGMCC 4.7042</strain>
    </source>
</reference>
<dbReference type="Proteomes" id="UP000199063">
    <property type="component" value="Unassembled WGS sequence"/>
</dbReference>
<sequence length="38" mass="4122">MLAHESADPLRTGTIHRPPARLHQAPPPPRRASSADGR</sequence>